<dbReference type="EC" id="3.5.3.1" evidence="2 9"/>
<evidence type="ECO:0000256" key="7">
    <source>
        <dbReference type="ARBA" id="ARBA00023211"/>
    </source>
</evidence>
<feature type="binding site" evidence="10">
    <location>
        <position position="229"/>
    </location>
    <ligand>
        <name>Mn(2+)</name>
        <dbReference type="ChEBI" id="CHEBI:29035"/>
        <label>1</label>
    </ligand>
</feature>
<dbReference type="Proteomes" id="UP000000379">
    <property type="component" value="Chromosome"/>
</dbReference>
<evidence type="ECO:0000256" key="2">
    <source>
        <dbReference type="ARBA" id="ARBA00012168"/>
    </source>
</evidence>
<keyword evidence="4 12" id="KW-0056">Arginine metabolism</keyword>
<evidence type="ECO:0000256" key="9">
    <source>
        <dbReference type="NCBIfam" id="TIGR01229"/>
    </source>
</evidence>
<comment type="pathway">
    <text evidence="1">Nitrogen metabolism; urea cycle; L-ornithine and urea from L-arginine: step 1/1.</text>
</comment>
<keyword evidence="5 10" id="KW-0479">Metal-binding</keyword>
<comment type="cofactor">
    <cofactor evidence="10 12">
        <name>Mn(2+)</name>
        <dbReference type="ChEBI" id="CHEBI:29035"/>
    </cofactor>
    <text evidence="10 12">Binds 2 manganese ions per subunit.</text>
</comment>
<gene>
    <name evidence="13" type="ordered locus">Trad_2352</name>
</gene>
<accession>D7CSP1</accession>
<dbReference type="PROSITE" id="PS51409">
    <property type="entry name" value="ARGINASE_2"/>
    <property type="match status" value="1"/>
</dbReference>
<dbReference type="HOGENOM" id="CLU_039478_6_2_0"/>
<dbReference type="AlphaFoldDB" id="D7CSP1"/>
<comment type="catalytic activity">
    <reaction evidence="8 12">
        <text>L-arginine + H2O = urea + L-ornithine</text>
        <dbReference type="Rhea" id="RHEA:20569"/>
        <dbReference type="ChEBI" id="CHEBI:15377"/>
        <dbReference type="ChEBI" id="CHEBI:16199"/>
        <dbReference type="ChEBI" id="CHEBI:32682"/>
        <dbReference type="ChEBI" id="CHEBI:46911"/>
        <dbReference type="EC" id="3.5.3.1"/>
    </reaction>
</comment>
<dbReference type="GO" id="GO:0005737">
    <property type="term" value="C:cytoplasm"/>
    <property type="evidence" value="ECO:0007669"/>
    <property type="project" value="TreeGrafter"/>
</dbReference>
<keyword evidence="14" id="KW-1185">Reference proteome</keyword>
<evidence type="ECO:0000313" key="14">
    <source>
        <dbReference type="Proteomes" id="UP000000379"/>
    </source>
</evidence>
<feature type="binding site" evidence="10">
    <location>
        <position position="98"/>
    </location>
    <ligand>
        <name>Mn(2+)</name>
        <dbReference type="ChEBI" id="CHEBI:29035"/>
        <label>1</label>
    </ligand>
</feature>
<dbReference type="KEGG" id="tra:Trad_2352"/>
<dbReference type="GO" id="GO:0030145">
    <property type="term" value="F:manganese ion binding"/>
    <property type="evidence" value="ECO:0007669"/>
    <property type="project" value="TreeGrafter"/>
</dbReference>
<evidence type="ECO:0000256" key="4">
    <source>
        <dbReference type="ARBA" id="ARBA00022503"/>
    </source>
</evidence>
<dbReference type="Gene3D" id="3.40.800.10">
    <property type="entry name" value="Ureohydrolase domain"/>
    <property type="match status" value="1"/>
</dbReference>
<evidence type="ECO:0000256" key="3">
    <source>
        <dbReference type="ARBA" id="ARBA00018123"/>
    </source>
</evidence>
<evidence type="ECO:0000256" key="10">
    <source>
        <dbReference type="PIRSR" id="PIRSR036979-1"/>
    </source>
</evidence>
<dbReference type="InterPro" id="IPR023696">
    <property type="entry name" value="Ureohydrolase_dom_sf"/>
</dbReference>
<evidence type="ECO:0000256" key="6">
    <source>
        <dbReference type="ARBA" id="ARBA00022801"/>
    </source>
</evidence>
<proteinExistence type="inferred from homology"/>
<protein>
    <recommendedName>
        <fullName evidence="3 9">Arginase</fullName>
        <ecNumber evidence="2 9">3.5.3.1</ecNumber>
    </recommendedName>
</protein>
<feature type="binding site" evidence="10">
    <location>
        <position position="126"/>
    </location>
    <ligand>
        <name>Mn(2+)</name>
        <dbReference type="ChEBI" id="CHEBI:29035"/>
        <label>2</label>
    </ligand>
</feature>
<evidence type="ECO:0000256" key="5">
    <source>
        <dbReference type="ARBA" id="ARBA00022723"/>
    </source>
</evidence>
<dbReference type="PANTHER" id="PTHR43782">
    <property type="entry name" value="ARGINASE"/>
    <property type="match status" value="1"/>
</dbReference>
<feature type="binding site" evidence="10">
    <location>
        <position position="128"/>
    </location>
    <ligand>
        <name>Mn(2+)</name>
        <dbReference type="ChEBI" id="CHEBI:29035"/>
        <label>1</label>
    </ligand>
</feature>
<dbReference type="PIRSF" id="PIRSF036979">
    <property type="entry name" value="Arginase"/>
    <property type="match status" value="1"/>
</dbReference>
<evidence type="ECO:0000313" key="13">
    <source>
        <dbReference type="EMBL" id="ADI15461.1"/>
    </source>
</evidence>
<dbReference type="STRING" id="649638.Trad_2352"/>
<dbReference type="GO" id="GO:0006525">
    <property type="term" value="P:arginine metabolic process"/>
    <property type="evidence" value="ECO:0007669"/>
    <property type="project" value="UniProtKB-KW"/>
</dbReference>
<dbReference type="RefSeq" id="WP_013178824.1">
    <property type="nucleotide sequence ID" value="NC_014221.1"/>
</dbReference>
<sequence>MISILGIPMDLGAGRRGVDMGPSAIRLAGLEASLRRLGYEVKDYGNVESPVAESLGGTPEAEPNGLLYADTIAAACRAAYERLRGLPGGFPIVLGGDHSVSMGSVAGVAHAAEGAGRTGLLWIDAHADLNTPATSPSGNIHGMPVAHLLGEGDPRLLGIWGGGAVIRPEDVVFIGLRSVDPDERSLIRERGLRVYTMKEIDRRGIAPVAEEALAHLAHVPRLHVSFDADVLDPSIAPGVGTPVPGGLSYREAHLLMELLADADVVTSLDLVEVNPILDVRNATARITVEMAASLLGKAIL</sequence>
<keyword evidence="6 12" id="KW-0378">Hydrolase</keyword>
<dbReference type="GO" id="GO:0004053">
    <property type="term" value="F:arginase activity"/>
    <property type="evidence" value="ECO:0007669"/>
    <property type="project" value="UniProtKB-UniRule"/>
</dbReference>
<organism evidence="13 14">
    <name type="scientific">Truepera radiovictrix (strain DSM 17093 / CIP 108686 / LMG 22925 / RQ-24)</name>
    <dbReference type="NCBI Taxonomy" id="649638"/>
    <lineage>
        <taxon>Bacteria</taxon>
        <taxon>Thermotogati</taxon>
        <taxon>Deinococcota</taxon>
        <taxon>Deinococci</taxon>
        <taxon>Trueperales</taxon>
        <taxon>Trueperaceae</taxon>
        <taxon>Truepera</taxon>
    </lineage>
</organism>
<dbReference type="InterPro" id="IPR006035">
    <property type="entry name" value="Ureohydrolase"/>
</dbReference>
<keyword evidence="7 10" id="KW-0464">Manganese</keyword>
<feature type="binding site" evidence="10">
    <location>
        <position position="227"/>
    </location>
    <ligand>
        <name>Mn(2+)</name>
        <dbReference type="ChEBI" id="CHEBI:29035"/>
        <label>1</label>
    </ligand>
</feature>
<dbReference type="eggNOG" id="COG0010">
    <property type="taxonomic scope" value="Bacteria"/>
</dbReference>
<comment type="similarity">
    <text evidence="11 12">Belongs to the arginase family.</text>
</comment>
<evidence type="ECO:0000256" key="1">
    <source>
        <dbReference type="ARBA" id="ARBA00005098"/>
    </source>
</evidence>
<evidence type="ECO:0000256" key="11">
    <source>
        <dbReference type="PROSITE-ProRule" id="PRU00742"/>
    </source>
</evidence>
<reference evidence="13 14" key="2">
    <citation type="journal article" date="2011" name="Stand. Genomic Sci.">
        <title>Complete genome sequence of Truepera radiovictrix type strain (RQ-24).</title>
        <authorList>
            <person name="Ivanova N."/>
            <person name="Rohde C."/>
            <person name="Munk C."/>
            <person name="Nolan M."/>
            <person name="Lucas S."/>
            <person name="Del Rio T.G."/>
            <person name="Tice H."/>
            <person name="Deshpande S."/>
            <person name="Cheng J.F."/>
            <person name="Tapia R."/>
            <person name="Han C."/>
            <person name="Goodwin L."/>
            <person name="Pitluck S."/>
            <person name="Liolios K."/>
            <person name="Mavromatis K."/>
            <person name="Mikhailova N."/>
            <person name="Pati A."/>
            <person name="Chen A."/>
            <person name="Palaniappan K."/>
            <person name="Land M."/>
            <person name="Hauser L."/>
            <person name="Chang Y.J."/>
            <person name="Jeffries C.D."/>
            <person name="Brambilla E."/>
            <person name="Rohde M."/>
            <person name="Goker M."/>
            <person name="Tindall B.J."/>
            <person name="Woyke T."/>
            <person name="Bristow J."/>
            <person name="Eisen J.A."/>
            <person name="Markowitz V."/>
            <person name="Hugenholtz P."/>
            <person name="Kyrpides N.C."/>
            <person name="Klenk H.P."/>
            <person name="Lapidus A."/>
        </authorList>
    </citation>
    <scope>NUCLEOTIDE SEQUENCE [LARGE SCALE GENOMIC DNA]</scope>
    <source>
        <strain evidence="14">DSM 17093 / CIP 108686 / LMG 22925 / RQ-24</strain>
    </source>
</reference>
<dbReference type="Pfam" id="PF00491">
    <property type="entry name" value="Arginase"/>
    <property type="match status" value="1"/>
</dbReference>
<dbReference type="CDD" id="cd09989">
    <property type="entry name" value="Arginase"/>
    <property type="match status" value="1"/>
</dbReference>
<feature type="binding site" evidence="10">
    <location>
        <position position="124"/>
    </location>
    <ligand>
        <name>Mn(2+)</name>
        <dbReference type="ChEBI" id="CHEBI:29035"/>
        <label>2</label>
    </ligand>
</feature>
<evidence type="ECO:0000256" key="12">
    <source>
        <dbReference type="RuleBase" id="RU361159"/>
    </source>
</evidence>
<dbReference type="OrthoDB" id="9788689at2"/>
<dbReference type="EMBL" id="CP002049">
    <property type="protein sequence ID" value="ADI15461.1"/>
    <property type="molecule type" value="Genomic_DNA"/>
</dbReference>
<dbReference type="FunFam" id="3.40.800.10:FF:000012">
    <property type="entry name" value="Arginase"/>
    <property type="match status" value="1"/>
</dbReference>
<dbReference type="NCBIfam" id="TIGR01229">
    <property type="entry name" value="rocF_arginase"/>
    <property type="match status" value="1"/>
</dbReference>
<evidence type="ECO:0000256" key="8">
    <source>
        <dbReference type="ARBA" id="ARBA00047391"/>
    </source>
</evidence>
<dbReference type="PRINTS" id="PR00116">
    <property type="entry name" value="ARGINASE"/>
</dbReference>
<reference evidence="14" key="1">
    <citation type="submission" date="2010-05" db="EMBL/GenBank/DDBJ databases">
        <title>The complete genome of Truepera radiovictris DSM 17093.</title>
        <authorList>
            <consortium name="US DOE Joint Genome Institute (JGI-PGF)"/>
            <person name="Lucas S."/>
            <person name="Copeland A."/>
            <person name="Lapidus A."/>
            <person name="Glavina del Rio T."/>
            <person name="Dalin E."/>
            <person name="Tice H."/>
            <person name="Bruce D."/>
            <person name="Goodwin L."/>
            <person name="Pitluck S."/>
            <person name="Kyrpides N."/>
            <person name="Mavromatis K."/>
            <person name="Ovchinnikova G."/>
            <person name="Munk A.C."/>
            <person name="Detter J.C."/>
            <person name="Han C."/>
            <person name="Tapia R."/>
            <person name="Land M."/>
            <person name="Hauser L."/>
            <person name="Markowitz V."/>
            <person name="Cheng J.-F."/>
            <person name="Hugenholtz P."/>
            <person name="Woyke T."/>
            <person name="Wu D."/>
            <person name="Tindall B."/>
            <person name="Pomrenke H.G."/>
            <person name="Brambilla E."/>
            <person name="Klenk H.-P."/>
            <person name="Eisen J.A."/>
        </authorList>
    </citation>
    <scope>NUCLEOTIDE SEQUENCE [LARGE SCALE GENOMIC DNA]</scope>
    <source>
        <strain evidence="14">DSM 17093 / CIP 108686 / LMG 22925 / RQ-24</strain>
    </source>
</reference>
<name>D7CSP1_TRURR</name>
<dbReference type="SUPFAM" id="SSF52768">
    <property type="entry name" value="Arginase/deacetylase"/>
    <property type="match status" value="1"/>
</dbReference>
<dbReference type="InterPro" id="IPR014033">
    <property type="entry name" value="Arginase"/>
</dbReference>
<dbReference type="PANTHER" id="PTHR43782:SF3">
    <property type="entry name" value="ARGINASE"/>
    <property type="match status" value="1"/>
</dbReference>